<dbReference type="GO" id="GO:0016709">
    <property type="term" value="F:oxidoreductase activity, acting on paired donors, with incorporation or reduction of molecular oxygen, NAD(P)H as one donor, and incorporation of one atom of oxygen"/>
    <property type="evidence" value="ECO:0007669"/>
    <property type="project" value="UniProtKB-ARBA"/>
</dbReference>
<accession>A0A1C3TZK2</accession>
<dbReference type="InterPro" id="IPR002938">
    <property type="entry name" value="FAD-bd"/>
</dbReference>
<sequence length="382" mass="41733">MGEGIGGEGKSRSILIVGAGPVGLTAALELARRGFSPRIVDDGTGPTPLEESRALGVNARTLTLLSPSGVAERIIVAAQPIEQFRVRSAEKVLIQLDTRQLQGRFSAIRALSQGQTERLLLEALSSYGIEPEWRTAVMAEAISDFQRPEVTLRRADGTSETVRPDILIGADGAHSVVRKALGAGFPGEALEASFYLADFRYAGPVDTRFGEVSIFDPGMVARLPVSADIIRYISTLEDFERRIAHPSAVAERTWASQFRIHFRHVEPMAKGNVFLAGDAAHIHSPAGARGMNLGIEDACWLAWLIAEGREQEYSALRIPAVKQVLKQTYSLTRLVTMENPLAIAARNLFAPLFLRFGPARRTLLRSVAGYDTPRPPWIDWAE</sequence>
<dbReference type="PRINTS" id="PR00420">
    <property type="entry name" value="RNGMNOXGNASE"/>
</dbReference>
<dbReference type="Gene3D" id="3.30.70.2450">
    <property type="match status" value="1"/>
</dbReference>
<dbReference type="STRING" id="52131.GA0061100_101358"/>
<dbReference type="AlphaFoldDB" id="A0A1C3TZK2"/>
<evidence type="ECO:0000256" key="3">
    <source>
        <dbReference type="ARBA" id="ARBA00022827"/>
    </source>
</evidence>
<feature type="domain" description="FAD-binding" evidence="4">
    <location>
        <begin position="14"/>
        <end position="197"/>
    </location>
</feature>
<dbReference type="Gene3D" id="3.50.50.60">
    <property type="entry name" value="FAD/NAD(P)-binding domain"/>
    <property type="match status" value="1"/>
</dbReference>
<dbReference type="GO" id="GO:0071949">
    <property type="term" value="F:FAD binding"/>
    <property type="evidence" value="ECO:0007669"/>
    <property type="project" value="InterPro"/>
</dbReference>
<evidence type="ECO:0000313" key="6">
    <source>
        <dbReference type="Proteomes" id="UP000186228"/>
    </source>
</evidence>
<keyword evidence="2" id="KW-0285">Flavoprotein</keyword>
<evidence type="ECO:0000256" key="2">
    <source>
        <dbReference type="ARBA" id="ARBA00022630"/>
    </source>
</evidence>
<name>A0A1C3TZK2_9HYPH</name>
<dbReference type="Pfam" id="PF01494">
    <property type="entry name" value="FAD_binding_3"/>
    <property type="match status" value="2"/>
</dbReference>
<comment type="cofactor">
    <cofactor evidence="1">
        <name>FAD</name>
        <dbReference type="ChEBI" id="CHEBI:57692"/>
    </cofactor>
</comment>
<dbReference type="EMBL" id="FMAC01000001">
    <property type="protein sequence ID" value="SCB08628.1"/>
    <property type="molecule type" value="Genomic_DNA"/>
</dbReference>
<evidence type="ECO:0000313" key="5">
    <source>
        <dbReference type="EMBL" id="SCB08628.1"/>
    </source>
</evidence>
<dbReference type="InterPro" id="IPR036188">
    <property type="entry name" value="FAD/NAD-bd_sf"/>
</dbReference>
<dbReference type="SUPFAM" id="SSF51905">
    <property type="entry name" value="FAD/NAD(P)-binding domain"/>
    <property type="match status" value="1"/>
</dbReference>
<evidence type="ECO:0000256" key="1">
    <source>
        <dbReference type="ARBA" id="ARBA00001974"/>
    </source>
</evidence>
<proteinExistence type="predicted"/>
<protein>
    <submittedName>
        <fullName evidence="5">2-polyprenyl-6-methoxyphenol hydroxylase</fullName>
    </submittedName>
</protein>
<reference evidence="6" key="1">
    <citation type="submission" date="2016-08" db="EMBL/GenBank/DDBJ databases">
        <authorList>
            <person name="Varghese N."/>
            <person name="Submissions Spin"/>
        </authorList>
    </citation>
    <scope>NUCLEOTIDE SEQUENCE [LARGE SCALE GENOMIC DNA]</scope>
    <source>
        <strain evidence="6">CCBAU 57015</strain>
    </source>
</reference>
<keyword evidence="6" id="KW-1185">Reference proteome</keyword>
<gene>
    <name evidence="5" type="ORF">GA0061100_101358</name>
</gene>
<dbReference type="PANTHER" id="PTHR43004">
    <property type="entry name" value="TRK SYSTEM POTASSIUM UPTAKE PROTEIN"/>
    <property type="match status" value="1"/>
</dbReference>
<evidence type="ECO:0000259" key="4">
    <source>
        <dbReference type="Pfam" id="PF01494"/>
    </source>
</evidence>
<organism evidence="5 6">
    <name type="scientific">Rhizobium hainanense</name>
    <dbReference type="NCBI Taxonomy" id="52131"/>
    <lineage>
        <taxon>Bacteria</taxon>
        <taxon>Pseudomonadati</taxon>
        <taxon>Pseudomonadota</taxon>
        <taxon>Alphaproteobacteria</taxon>
        <taxon>Hyphomicrobiales</taxon>
        <taxon>Rhizobiaceae</taxon>
        <taxon>Rhizobium/Agrobacterium group</taxon>
        <taxon>Rhizobium</taxon>
    </lineage>
</organism>
<dbReference type="InterPro" id="IPR050641">
    <property type="entry name" value="RIFMO-like"/>
</dbReference>
<dbReference type="RefSeq" id="WP_075850901.1">
    <property type="nucleotide sequence ID" value="NZ_FMAC01000001.1"/>
</dbReference>
<dbReference type="OrthoDB" id="9791689at2"/>
<keyword evidence="3" id="KW-0274">FAD</keyword>
<dbReference type="PANTHER" id="PTHR43004:SF19">
    <property type="entry name" value="BINDING MONOOXYGENASE, PUTATIVE (JCVI)-RELATED"/>
    <property type="match status" value="1"/>
</dbReference>
<dbReference type="Proteomes" id="UP000186228">
    <property type="component" value="Unassembled WGS sequence"/>
</dbReference>
<feature type="domain" description="FAD-binding" evidence="4">
    <location>
        <begin position="239"/>
        <end position="307"/>
    </location>
</feature>